<organism evidence="8 9">
    <name type="scientific">Artemisia annua</name>
    <name type="common">Sweet wormwood</name>
    <dbReference type="NCBI Taxonomy" id="35608"/>
    <lineage>
        <taxon>Eukaryota</taxon>
        <taxon>Viridiplantae</taxon>
        <taxon>Streptophyta</taxon>
        <taxon>Embryophyta</taxon>
        <taxon>Tracheophyta</taxon>
        <taxon>Spermatophyta</taxon>
        <taxon>Magnoliopsida</taxon>
        <taxon>eudicotyledons</taxon>
        <taxon>Gunneridae</taxon>
        <taxon>Pentapetalae</taxon>
        <taxon>asterids</taxon>
        <taxon>campanulids</taxon>
        <taxon>Asterales</taxon>
        <taxon>Asteraceae</taxon>
        <taxon>Asteroideae</taxon>
        <taxon>Anthemideae</taxon>
        <taxon>Artemisiinae</taxon>
        <taxon>Artemisia</taxon>
    </lineage>
</organism>
<evidence type="ECO:0000313" key="8">
    <source>
        <dbReference type="EMBL" id="PWA76956.1"/>
    </source>
</evidence>
<protein>
    <recommendedName>
        <fullName evidence="6">O-fucosyltransferase family protein</fullName>
    </recommendedName>
</protein>
<feature type="transmembrane region" description="Helical" evidence="7">
    <location>
        <begin position="20"/>
        <end position="42"/>
    </location>
</feature>
<evidence type="ECO:0000256" key="5">
    <source>
        <dbReference type="ARBA" id="ARBA00023277"/>
    </source>
</evidence>
<keyword evidence="3 8" id="KW-0808">Transferase</keyword>
<evidence type="ECO:0000256" key="2">
    <source>
        <dbReference type="ARBA" id="ARBA00022676"/>
    </source>
</evidence>
<reference evidence="8 9" key="1">
    <citation type="journal article" date="2018" name="Mol. Plant">
        <title>The genome of Artemisia annua provides insight into the evolution of Asteraceae family and artemisinin biosynthesis.</title>
        <authorList>
            <person name="Shen Q."/>
            <person name="Zhang L."/>
            <person name="Liao Z."/>
            <person name="Wang S."/>
            <person name="Yan T."/>
            <person name="Shi P."/>
            <person name="Liu M."/>
            <person name="Fu X."/>
            <person name="Pan Q."/>
            <person name="Wang Y."/>
            <person name="Lv Z."/>
            <person name="Lu X."/>
            <person name="Zhang F."/>
            <person name="Jiang W."/>
            <person name="Ma Y."/>
            <person name="Chen M."/>
            <person name="Hao X."/>
            <person name="Li L."/>
            <person name="Tang Y."/>
            <person name="Lv G."/>
            <person name="Zhou Y."/>
            <person name="Sun X."/>
            <person name="Brodelius P.E."/>
            <person name="Rose J.K.C."/>
            <person name="Tang K."/>
        </authorList>
    </citation>
    <scope>NUCLEOTIDE SEQUENCE [LARGE SCALE GENOMIC DNA]</scope>
    <source>
        <strain evidence="9">cv. Huhao1</strain>
        <tissue evidence="8">Leaf</tissue>
    </source>
</reference>
<evidence type="ECO:0000256" key="3">
    <source>
        <dbReference type="ARBA" id="ARBA00022679"/>
    </source>
</evidence>
<dbReference type="STRING" id="35608.A0A2U1NTX8"/>
<dbReference type="InterPro" id="IPR019378">
    <property type="entry name" value="GDP-Fuc_O-FucTrfase"/>
</dbReference>
<keyword evidence="4" id="KW-0294">Fucose metabolism</keyword>
<sequence>MHKSVSAGLDDGGRSMNLRLFGLVSKCFFLIVMAFIITTILLPNHHHHKSLKLGFLDYHHDHTNKYLEVPQIVWGLNNQKIAFARAALTARFLNRALVMPSLSASLFYKETRLLQPISFDKVFHFDKFNSLCKGFVQLARYSHHSDILVVQKGSGRRWTIDKDLDHLKELNKINNETIRIDGKNPFLWHDHWPVKDYARVFECMVFVDEISKEADKVVAKINELGAGKGYVAVHMRIEKDWMIHCKKLQHRLNVSEICSSKDEIMTRVANIPGLKTPTIVYLAVADALVIDDQEGSSSILNGWREGLQPVEKKKLGVVDIYNKHPYLIQAAIDYQVCLRADVFVGNSYSTFSSLLVLERSVKMVRLGGVRGCGMDVVWPSYAYNLKLNKEGEDSPRPWSWMSILSDSSLKAISYGSDNISC</sequence>
<dbReference type="Pfam" id="PF10250">
    <property type="entry name" value="O-FucT"/>
    <property type="match status" value="1"/>
</dbReference>
<evidence type="ECO:0000256" key="1">
    <source>
        <dbReference type="ARBA" id="ARBA00007737"/>
    </source>
</evidence>
<keyword evidence="7" id="KW-0472">Membrane</keyword>
<dbReference type="AlphaFoldDB" id="A0A2U1NTX8"/>
<keyword evidence="2 8" id="KW-0328">Glycosyltransferase</keyword>
<dbReference type="Gene3D" id="3.40.50.11350">
    <property type="match status" value="1"/>
</dbReference>
<evidence type="ECO:0000256" key="4">
    <source>
        <dbReference type="ARBA" id="ARBA00023253"/>
    </source>
</evidence>
<keyword evidence="5" id="KW-0119">Carbohydrate metabolism</keyword>
<dbReference type="InterPro" id="IPR044982">
    <property type="entry name" value="AtOFT1-like"/>
</dbReference>
<dbReference type="PANTHER" id="PTHR37220:SF3">
    <property type="entry name" value="O-FUCOSYLTRANSFERASE FAMILY PROTEIN"/>
    <property type="match status" value="1"/>
</dbReference>
<evidence type="ECO:0000313" key="9">
    <source>
        <dbReference type="Proteomes" id="UP000245207"/>
    </source>
</evidence>
<dbReference type="GO" id="GO:0009875">
    <property type="term" value="P:pollen-pistil interaction"/>
    <property type="evidence" value="ECO:0007669"/>
    <property type="project" value="InterPro"/>
</dbReference>
<dbReference type="PANTHER" id="PTHR37220">
    <property type="entry name" value="O-FUCOSYLTRANSFERASE 23"/>
    <property type="match status" value="1"/>
</dbReference>
<dbReference type="EMBL" id="PKPP01002197">
    <property type="protein sequence ID" value="PWA76956.1"/>
    <property type="molecule type" value="Genomic_DNA"/>
</dbReference>
<keyword evidence="7" id="KW-1133">Transmembrane helix</keyword>
<proteinExistence type="inferred from homology"/>
<dbReference type="OrthoDB" id="10050276at2759"/>
<dbReference type="Proteomes" id="UP000245207">
    <property type="component" value="Unassembled WGS sequence"/>
</dbReference>
<comment type="caution">
    <text evidence="8">The sequence shown here is derived from an EMBL/GenBank/DDBJ whole genome shotgun (WGS) entry which is preliminary data.</text>
</comment>
<keyword evidence="9" id="KW-1185">Reference proteome</keyword>
<dbReference type="CDD" id="cd11296">
    <property type="entry name" value="O-FucT_like"/>
    <property type="match status" value="1"/>
</dbReference>
<accession>A0A2U1NTX8</accession>
<dbReference type="GO" id="GO:0016757">
    <property type="term" value="F:glycosyltransferase activity"/>
    <property type="evidence" value="ECO:0007669"/>
    <property type="project" value="UniProtKB-KW"/>
</dbReference>
<evidence type="ECO:0000256" key="6">
    <source>
        <dbReference type="ARBA" id="ARBA00030350"/>
    </source>
</evidence>
<gene>
    <name evidence="8" type="ORF">CTI12_AA229200</name>
</gene>
<comment type="similarity">
    <text evidence="1">Belongs to the glycosyltransferase GT106 family.</text>
</comment>
<name>A0A2U1NTX8_ARTAN</name>
<keyword evidence="7" id="KW-0812">Transmembrane</keyword>
<dbReference type="GO" id="GO:0006004">
    <property type="term" value="P:fucose metabolic process"/>
    <property type="evidence" value="ECO:0007669"/>
    <property type="project" value="UniProtKB-KW"/>
</dbReference>
<evidence type="ECO:0000256" key="7">
    <source>
        <dbReference type="SAM" id="Phobius"/>
    </source>
</evidence>